<dbReference type="Proteomes" id="UP000268313">
    <property type="component" value="Unassembled WGS sequence"/>
</dbReference>
<evidence type="ECO:0000256" key="1">
    <source>
        <dbReference type="SAM" id="MobiDB-lite"/>
    </source>
</evidence>
<protein>
    <submittedName>
        <fullName evidence="3">DUF3060 domain-containing protein</fullName>
    </submittedName>
</protein>
<organism evidence="3 4">
    <name type="scientific">Corallococcus carmarthensis</name>
    <dbReference type="NCBI Taxonomy" id="2316728"/>
    <lineage>
        <taxon>Bacteria</taxon>
        <taxon>Pseudomonadati</taxon>
        <taxon>Myxococcota</taxon>
        <taxon>Myxococcia</taxon>
        <taxon>Myxococcales</taxon>
        <taxon>Cystobacterineae</taxon>
        <taxon>Myxococcaceae</taxon>
        <taxon>Corallococcus</taxon>
    </lineage>
</organism>
<evidence type="ECO:0000256" key="2">
    <source>
        <dbReference type="SAM" id="SignalP"/>
    </source>
</evidence>
<feature type="region of interest" description="Disordered" evidence="1">
    <location>
        <begin position="44"/>
        <end position="65"/>
    </location>
</feature>
<reference evidence="4" key="1">
    <citation type="submission" date="2018-09" db="EMBL/GenBank/DDBJ databases">
        <authorList>
            <person name="Livingstone P.G."/>
            <person name="Whitworth D.E."/>
        </authorList>
    </citation>
    <scope>NUCLEOTIDE SEQUENCE [LARGE SCALE GENOMIC DNA]</scope>
    <source>
        <strain evidence="4">CA043D</strain>
    </source>
</reference>
<accession>A0A3A8KSH6</accession>
<feature type="chain" id="PRO_5017390600" evidence="2">
    <location>
        <begin position="42"/>
        <end position="140"/>
    </location>
</feature>
<dbReference type="InterPro" id="IPR021417">
    <property type="entry name" value="DUF3060"/>
</dbReference>
<feature type="region of interest" description="Disordered" evidence="1">
    <location>
        <begin position="112"/>
        <end position="140"/>
    </location>
</feature>
<name>A0A3A8KSH6_9BACT</name>
<dbReference type="Pfam" id="PF11259">
    <property type="entry name" value="DUF3060"/>
    <property type="match status" value="1"/>
</dbReference>
<comment type="caution">
    <text evidence="3">The sequence shown here is derived from an EMBL/GenBank/DDBJ whole genome shotgun (WGS) entry which is preliminary data.</text>
</comment>
<dbReference type="AlphaFoldDB" id="A0A3A8KSH6"/>
<keyword evidence="2" id="KW-0732">Signal</keyword>
<keyword evidence="4" id="KW-1185">Reference proteome</keyword>
<proteinExistence type="predicted"/>
<evidence type="ECO:0000313" key="4">
    <source>
        <dbReference type="Proteomes" id="UP000268313"/>
    </source>
</evidence>
<feature type="compositionally biased region" description="Polar residues" evidence="1">
    <location>
        <begin position="47"/>
        <end position="59"/>
    </location>
</feature>
<sequence length="140" mass="14589">MGAVRHQARTSPQGSQRMNSKFGTAVFMMVACAFGPMTAVAQEDSEGSASIDVTGSGETATHECTPESTVEITGASNTVTLTGECKSVTVNGTGNKVKVEATRAIDVTGSSNSVTYKRGHGKSKPKISRTGMDNKITQEK</sequence>
<feature type="signal peptide" evidence="2">
    <location>
        <begin position="1"/>
        <end position="41"/>
    </location>
</feature>
<feature type="compositionally biased region" description="Basic residues" evidence="1">
    <location>
        <begin position="117"/>
        <end position="127"/>
    </location>
</feature>
<dbReference type="PROSITE" id="PS51257">
    <property type="entry name" value="PROKAR_LIPOPROTEIN"/>
    <property type="match status" value="1"/>
</dbReference>
<evidence type="ECO:0000313" key="3">
    <source>
        <dbReference type="EMBL" id="RKH07201.1"/>
    </source>
</evidence>
<gene>
    <name evidence="3" type="ORF">D7X32_02295</name>
</gene>
<dbReference type="EMBL" id="RAWE01000005">
    <property type="protein sequence ID" value="RKH07201.1"/>
    <property type="molecule type" value="Genomic_DNA"/>
</dbReference>